<feature type="signal peptide" evidence="1">
    <location>
        <begin position="1"/>
        <end position="17"/>
    </location>
</feature>
<organism evidence="2 3">
    <name type="scientific">Colletotrichum higginsianum (strain IMI 349063)</name>
    <name type="common">Crucifer anthracnose fungus</name>
    <dbReference type="NCBI Taxonomy" id="759273"/>
    <lineage>
        <taxon>Eukaryota</taxon>
        <taxon>Fungi</taxon>
        <taxon>Dikarya</taxon>
        <taxon>Ascomycota</taxon>
        <taxon>Pezizomycotina</taxon>
        <taxon>Sordariomycetes</taxon>
        <taxon>Hypocreomycetidae</taxon>
        <taxon>Glomerellales</taxon>
        <taxon>Glomerellaceae</taxon>
        <taxon>Colletotrichum</taxon>
        <taxon>Colletotrichum destructivum species complex</taxon>
    </lineage>
</organism>
<dbReference type="EMBL" id="LTAN01000005">
    <property type="protein sequence ID" value="OBR08601.1"/>
    <property type="molecule type" value="Genomic_DNA"/>
</dbReference>
<dbReference type="KEGG" id="chig:CH63R_07366"/>
<dbReference type="AlphaFoldDB" id="A0A1B7Y942"/>
<protein>
    <recommendedName>
        <fullName evidence="4">Secreted protein</fullName>
    </recommendedName>
</protein>
<comment type="caution">
    <text evidence="2">The sequence shown here is derived from an EMBL/GenBank/DDBJ whole genome shotgun (WGS) entry which is preliminary data.</text>
</comment>
<evidence type="ECO:0000313" key="2">
    <source>
        <dbReference type="EMBL" id="OBR08601.1"/>
    </source>
</evidence>
<sequence length="102" mass="10687">MLLVLAGTAAARWPTWGVGADSTGESSYRVGSGLSHKRPYFFGGGTSATGAFLDHVQLVRKGWDRSKPTTPTPSSAGLLSELAGEGIVFSKDHCSDNAERSC</sequence>
<dbReference type="RefSeq" id="XP_018157119.1">
    <property type="nucleotide sequence ID" value="XM_018302341.1"/>
</dbReference>
<keyword evidence="3" id="KW-1185">Reference proteome</keyword>
<dbReference type="GeneID" id="28866448"/>
<keyword evidence="1" id="KW-0732">Signal</keyword>
<dbReference type="Proteomes" id="UP000092177">
    <property type="component" value="Chromosome 5"/>
</dbReference>
<evidence type="ECO:0000313" key="3">
    <source>
        <dbReference type="Proteomes" id="UP000092177"/>
    </source>
</evidence>
<feature type="chain" id="PRO_5008601443" description="Secreted protein" evidence="1">
    <location>
        <begin position="18"/>
        <end position="102"/>
    </location>
</feature>
<gene>
    <name evidence="2" type="ORF">CH63R_07366</name>
</gene>
<evidence type="ECO:0000256" key="1">
    <source>
        <dbReference type="SAM" id="SignalP"/>
    </source>
</evidence>
<evidence type="ECO:0008006" key="4">
    <source>
        <dbReference type="Google" id="ProtNLM"/>
    </source>
</evidence>
<name>A0A1B7Y942_COLHI</name>
<proteinExistence type="predicted"/>
<reference evidence="3" key="1">
    <citation type="journal article" date="2017" name="BMC Genomics">
        <title>Gapless genome assembly of Colletotrichum higginsianum reveals chromosome structure and association of transposable elements with secondary metabolite gene clusters.</title>
        <authorList>
            <person name="Dallery J.-F."/>
            <person name="Lapalu N."/>
            <person name="Zampounis A."/>
            <person name="Pigne S."/>
            <person name="Luyten I."/>
            <person name="Amselem J."/>
            <person name="Wittenberg A.H.J."/>
            <person name="Zhou S."/>
            <person name="de Queiroz M.V."/>
            <person name="Robin G.P."/>
            <person name="Auger A."/>
            <person name="Hainaut M."/>
            <person name="Henrissat B."/>
            <person name="Kim K.-T."/>
            <person name="Lee Y.-H."/>
            <person name="Lespinet O."/>
            <person name="Schwartz D.C."/>
            <person name="Thon M.R."/>
            <person name="O'Connell R.J."/>
        </authorList>
    </citation>
    <scope>NUCLEOTIDE SEQUENCE [LARGE SCALE GENOMIC DNA]</scope>
    <source>
        <strain evidence="3">IMI 349063</strain>
    </source>
</reference>
<accession>A0A1B7Y942</accession>
<dbReference type="VEuPathDB" id="FungiDB:CH63R_07366"/>